<organism evidence="3">
    <name type="scientific">Grosmannia clavigera (strain kw1407 / UAMH 11150)</name>
    <name type="common">Blue stain fungus</name>
    <name type="synonym">Graphiocladiella clavigera</name>
    <dbReference type="NCBI Taxonomy" id="655863"/>
    <lineage>
        <taxon>Eukaryota</taxon>
        <taxon>Fungi</taxon>
        <taxon>Dikarya</taxon>
        <taxon>Ascomycota</taxon>
        <taxon>Pezizomycotina</taxon>
        <taxon>Sordariomycetes</taxon>
        <taxon>Sordariomycetidae</taxon>
        <taxon>Ophiostomatales</taxon>
        <taxon>Ophiostomataceae</taxon>
        <taxon>Leptographium</taxon>
    </lineage>
</organism>
<dbReference type="PIRSF" id="PIRSF028846">
    <property type="entry name" value="UCP028846"/>
    <property type="match status" value="1"/>
</dbReference>
<evidence type="ECO:0000313" key="3">
    <source>
        <dbReference type="Proteomes" id="UP000007796"/>
    </source>
</evidence>
<proteinExistence type="predicted"/>
<gene>
    <name evidence="2" type="ORF">CMQ_2775</name>
</gene>
<dbReference type="InterPro" id="IPR012341">
    <property type="entry name" value="6hp_glycosidase-like_sf"/>
</dbReference>
<feature type="signal peptide" evidence="1">
    <location>
        <begin position="1"/>
        <end position="22"/>
    </location>
</feature>
<reference evidence="2 3" key="1">
    <citation type="journal article" date="2011" name="Proc. Natl. Acad. Sci. U.S.A.">
        <title>Genome and transcriptome analyses of the mountain pine beetle-fungal symbiont Grosmannia clavigera, a lodgepole pine pathogen.</title>
        <authorList>
            <person name="DiGuistini S."/>
            <person name="Wang Y."/>
            <person name="Liao N.Y."/>
            <person name="Taylor G."/>
            <person name="Tanguay P."/>
            <person name="Feau N."/>
            <person name="Henrissat B."/>
            <person name="Chan S.K."/>
            <person name="Hesse-Orce U."/>
            <person name="Alamouti S.M."/>
            <person name="Tsui C.K.M."/>
            <person name="Docking R.T."/>
            <person name="Levasseur A."/>
            <person name="Haridas S."/>
            <person name="Robertson G."/>
            <person name="Birol I."/>
            <person name="Holt R.A."/>
            <person name="Marra M.A."/>
            <person name="Hamelin R.C."/>
            <person name="Hirst M."/>
            <person name="Jones S.J.M."/>
            <person name="Bohlmann J."/>
            <person name="Breuil C."/>
        </authorList>
    </citation>
    <scope>NUCLEOTIDE SEQUENCE [LARGE SCALE GENOMIC DNA]</scope>
    <source>
        <strain evidence="3">kw1407 / UAMH 11150</strain>
    </source>
</reference>
<dbReference type="HOGENOM" id="CLU_023537_2_1_1"/>
<dbReference type="InterPro" id="IPR008928">
    <property type="entry name" value="6-hairpin_glycosidase_sf"/>
</dbReference>
<dbReference type="RefSeq" id="XP_014172328.1">
    <property type="nucleotide sequence ID" value="XM_014316853.1"/>
</dbReference>
<dbReference type="GO" id="GO:0005975">
    <property type="term" value="P:carbohydrate metabolic process"/>
    <property type="evidence" value="ECO:0007669"/>
    <property type="project" value="InterPro"/>
</dbReference>
<dbReference type="PANTHER" id="PTHR31047:SF1">
    <property type="entry name" value="DUF1237 DOMAIN-CONTAINING PROTEIN"/>
    <property type="match status" value="1"/>
</dbReference>
<dbReference type="eggNOG" id="ENOG502QR7D">
    <property type="taxonomic scope" value="Eukaryota"/>
</dbReference>
<name>F0XHP7_GROCL</name>
<keyword evidence="1" id="KW-0732">Signal</keyword>
<dbReference type="GO" id="GO:0003824">
    <property type="term" value="F:catalytic activity"/>
    <property type="evidence" value="ECO:0007669"/>
    <property type="project" value="UniProtKB-ARBA"/>
</dbReference>
<dbReference type="Pfam" id="PF06824">
    <property type="entry name" value="Glyco_hydro_125"/>
    <property type="match status" value="1"/>
</dbReference>
<dbReference type="EMBL" id="GL629769">
    <property type="protein sequence ID" value="EFX02846.1"/>
    <property type="molecule type" value="Genomic_DNA"/>
</dbReference>
<dbReference type="Gene3D" id="1.50.10.10">
    <property type="match status" value="2"/>
</dbReference>
<dbReference type="SUPFAM" id="SSF48208">
    <property type="entry name" value="Six-hairpin glycosidases"/>
    <property type="match status" value="1"/>
</dbReference>
<dbReference type="STRING" id="655863.F0XHP7"/>
<dbReference type="InterPro" id="IPR008313">
    <property type="entry name" value="GH125"/>
</dbReference>
<dbReference type="InParanoid" id="F0XHP7"/>
<evidence type="ECO:0000256" key="1">
    <source>
        <dbReference type="SAM" id="SignalP"/>
    </source>
</evidence>
<feature type="chain" id="PRO_5003263956" evidence="1">
    <location>
        <begin position="23"/>
        <end position="505"/>
    </location>
</feature>
<accession>F0XHP7</accession>
<dbReference type="PANTHER" id="PTHR31047">
    <property type="entry name" value="MEIOTICALLY UP-REGULATED GENE 157 PROTEIN"/>
    <property type="match status" value="1"/>
</dbReference>
<evidence type="ECO:0000313" key="2">
    <source>
        <dbReference type="EMBL" id="EFX02846.1"/>
    </source>
</evidence>
<dbReference type="OrthoDB" id="7771656at2759"/>
<protein>
    <submittedName>
        <fullName evidence="2">Duf1237 domain containing protein</fullName>
    </submittedName>
</protein>
<dbReference type="GeneID" id="25975801"/>
<dbReference type="SMART" id="SM01149">
    <property type="entry name" value="DUF1237"/>
    <property type="match status" value="1"/>
</dbReference>
<keyword evidence="3" id="KW-1185">Reference proteome</keyword>
<sequence length="505" mass="54753">MPGPSQMILLAVGFSVAASTASCPDYSAYSKQMHEPRSNGSYRLSAMRPERACRTFHSSVVEQTIAAVQADMADPDLSRLFANAFPNTLDTAIRWHGVAADNAAEELTFVITGDIDAMWLRDSANQLQSYRSLLKADTNNSSNSSLASLYRGVINLQARYLLQAPFCNSFQPPAESALAPAVNDAAADDSVTPSYSTDHVFECKFELDSLAAFLQLSADYFAATDDAAFFARFRWLDAVQAVLHTAVAMQTPTYAANGSVLASPYTFRRQTTRATETLANDGRGSPVAAGTGLIRSAFRPSDDSTLLQLFIPANMIGLADDMHRLAADVRAAIARFGLVDNPNQNGSSVYAYEVDGFGSAVLMDDANIPSLLASPFFGFTTVDDPLYQNTRAAILNQNARPGNPYFMQGPVISAVGGPHDGPGMAWPMASIVRILTSDDDDEIAAQLKMLVSSTDGLGLIHESINSFNQSDWTRQWFSWVNGLFGQMILDLRERKPALLKLSYQP</sequence>
<dbReference type="Proteomes" id="UP000007796">
    <property type="component" value="Unassembled WGS sequence"/>
</dbReference>
<dbReference type="AlphaFoldDB" id="F0XHP7"/>